<evidence type="ECO:0000313" key="1">
    <source>
        <dbReference type="EMBL" id="ALI08408.1"/>
    </source>
</evidence>
<dbReference type="AlphaFoldDB" id="A0A0N9WTB5"/>
<reference evidence="1 2" key="2">
    <citation type="journal article" date="2018" name="Nature">
        <title>Mutant phenotypes for thousands of bacterial genes of unknown function.</title>
        <authorList>
            <person name="Price M.N."/>
            <person name="Wetmore K.M."/>
            <person name="Waters R.J."/>
            <person name="Callaghan M."/>
            <person name="Ray J."/>
            <person name="Liu H."/>
            <person name="Kuehl J.V."/>
            <person name="Melnyk R.A."/>
            <person name="Lamson J.S."/>
            <person name="Suh Y."/>
            <person name="Carlson H.K."/>
            <person name="Esquivel Z."/>
            <person name="Sadeeshkumar H."/>
            <person name="Chakraborty R."/>
            <person name="Zane G.M."/>
            <person name="Rubin B.E."/>
            <person name="Wall J.D."/>
            <person name="Visel A."/>
            <person name="Bristow J."/>
            <person name="Blow M.J."/>
            <person name="Arkin A.P."/>
            <person name="Deutschbauer A.M."/>
        </authorList>
    </citation>
    <scope>NUCLEOTIDE SEQUENCE [LARGE SCALE GENOMIC DNA]</scope>
    <source>
        <strain evidence="1 2">FW300-N2C3</strain>
    </source>
</reference>
<sequence>MNTPLFSSHSERLLALKNTRVDFAVQVLLDHYLEPLDVNPFTAYVNTLMDFPKLETGISRTLFEETLAWVEKQSLPTYTQGISNVFSRRYSFAAEDRLKTLDLIAFEKIVIDIVASLTEKPAIDLSPRPLRPLTAEDVHGALKVHAPNIYPEGVYVTSFIDHGLGRRMVLSSERLVEYLLGHFKNDVIPFHSKGSQQGIYTVGFSGEERHLHPQLIIPHLNDLVIRIVPDFLG</sequence>
<dbReference type="Proteomes" id="UP000059425">
    <property type="component" value="Chromosome"/>
</dbReference>
<dbReference type="EMBL" id="CP012831">
    <property type="protein sequence ID" value="ALI08408.1"/>
    <property type="molecule type" value="Genomic_DNA"/>
</dbReference>
<reference evidence="2" key="1">
    <citation type="submission" date="2015-09" db="EMBL/GenBank/DDBJ databases">
        <title>Whole genome sequence of Pseudomonas fluorescens FW300-N2C3.</title>
        <authorList>
            <person name="Ray J."/>
            <person name="Melnyk R."/>
            <person name="Deutschbauer A."/>
        </authorList>
    </citation>
    <scope>NUCLEOTIDE SEQUENCE [LARGE SCALE GENOMIC DNA]</scope>
    <source>
        <strain evidence="2">FW300-N2C3</strain>
    </source>
</reference>
<organism evidence="1 2">
    <name type="scientific">Pseudomonas fluorescens</name>
    <dbReference type="NCBI Taxonomy" id="294"/>
    <lineage>
        <taxon>Bacteria</taxon>
        <taxon>Pseudomonadati</taxon>
        <taxon>Pseudomonadota</taxon>
        <taxon>Gammaproteobacteria</taxon>
        <taxon>Pseudomonadales</taxon>
        <taxon>Pseudomonadaceae</taxon>
        <taxon>Pseudomonas</taxon>
    </lineage>
</organism>
<dbReference type="OrthoDB" id="6835097at2"/>
<accession>A0A0N9WTB5</accession>
<gene>
    <name evidence="1" type="ORF">AO356_16815</name>
</gene>
<dbReference type="RefSeq" id="WP_060740705.1">
    <property type="nucleotide sequence ID" value="NZ_CP012831.1"/>
</dbReference>
<proteinExistence type="predicted"/>
<name>A0A0N9WTB5_PSEFL</name>
<evidence type="ECO:0000313" key="2">
    <source>
        <dbReference type="Proteomes" id="UP000059425"/>
    </source>
</evidence>
<protein>
    <submittedName>
        <fullName evidence="1">Uncharacterized protein</fullName>
    </submittedName>
</protein>